<dbReference type="GO" id="GO:0003743">
    <property type="term" value="F:translation initiation factor activity"/>
    <property type="evidence" value="ECO:0007669"/>
    <property type="project" value="UniProtKB-UniRule"/>
</dbReference>
<dbReference type="GO" id="GO:0016020">
    <property type="term" value="C:membrane"/>
    <property type="evidence" value="ECO:0007669"/>
    <property type="project" value="TreeGrafter"/>
</dbReference>
<dbReference type="GO" id="GO:0005829">
    <property type="term" value="C:cytosol"/>
    <property type="evidence" value="ECO:0007669"/>
    <property type="project" value="TreeGrafter"/>
</dbReference>
<dbReference type="PROSITE" id="PS00938">
    <property type="entry name" value="IF3"/>
    <property type="match status" value="1"/>
</dbReference>
<dbReference type="GO" id="GO:0043022">
    <property type="term" value="F:ribosome binding"/>
    <property type="evidence" value="ECO:0007669"/>
    <property type="project" value="TreeGrafter"/>
</dbReference>
<dbReference type="InterPro" id="IPR019813">
    <property type="entry name" value="Translation_initiation_fac3_CS"/>
</dbReference>
<dbReference type="Pfam" id="PF00707">
    <property type="entry name" value="IF3_C"/>
    <property type="match status" value="1"/>
</dbReference>
<evidence type="ECO:0000313" key="9">
    <source>
        <dbReference type="EMBL" id="OGB73869.1"/>
    </source>
</evidence>
<dbReference type="GO" id="GO:0032790">
    <property type="term" value="P:ribosome disassembly"/>
    <property type="evidence" value="ECO:0007669"/>
    <property type="project" value="TreeGrafter"/>
</dbReference>
<evidence type="ECO:0000256" key="6">
    <source>
        <dbReference type="RuleBase" id="RU000646"/>
    </source>
</evidence>
<dbReference type="PANTHER" id="PTHR10938">
    <property type="entry name" value="TRANSLATION INITIATION FACTOR IF-3"/>
    <property type="match status" value="1"/>
</dbReference>
<keyword evidence="3 4" id="KW-0648">Protein biosynthesis</keyword>
<keyword evidence="2 4" id="KW-0396">Initiation factor</keyword>
<proteinExistence type="inferred from homology"/>
<comment type="function">
    <text evidence="4 6">IF-3 binds to the 30S ribosomal subunit and shifts the equilibrium between 70S ribosomes and their 50S and 30S subunits in favor of the free subunits, thus enhancing the availability of 30S subunits on which protein synthesis initiation begins.</text>
</comment>
<dbReference type="InterPro" id="IPR001288">
    <property type="entry name" value="Translation_initiation_fac_3"/>
</dbReference>
<dbReference type="PANTHER" id="PTHR10938:SF0">
    <property type="entry name" value="TRANSLATION INITIATION FACTOR IF-3, MITOCHONDRIAL"/>
    <property type="match status" value="1"/>
</dbReference>
<dbReference type="Pfam" id="PF05198">
    <property type="entry name" value="IF3_N"/>
    <property type="match status" value="1"/>
</dbReference>
<gene>
    <name evidence="4" type="primary">infC</name>
    <name evidence="9" type="ORF">A3K51_01020</name>
</gene>
<accession>A0A1F4NQY7</accession>
<dbReference type="Proteomes" id="UP000178085">
    <property type="component" value="Unassembled WGS sequence"/>
</dbReference>
<protein>
    <recommendedName>
        <fullName evidence="4 5">Translation initiation factor IF-3</fullName>
    </recommendedName>
</protein>
<comment type="subunit">
    <text evidence="4 6">Monomer.</text>
</comment>
<reference evidence="9 10" key="1">
    <citation type="journal article" date="2016" name="Nat. Commun.">
        <title>Thousands of microbial genomes shed light on interconnected biogeochemical processes in an aquifer system.</title>
        <authorList>
            <person name="Anantharaman K."/>
            <person name="Brown C.T."/>
            <person name="Hug L.A."/>
            <person name="Sharon I."/>
            <person name="Castelle C.J."/>
            <person name="Probst A.J."/>
            <person name="Thomas B.C."/>
            <person name="Singh A."/>
            <person name="Wilkins M.J."/>
            <person name="Karaoz U."/>
            <person name="Brodie E.L."/>
            <person name="Williams K.H."/>
            <person name="Hubbard S.S."/>
            <person name="Banfield J.F."/>
        </authorList>
    </citation>
    <scope>NUCLEOTIDE SEQUENCE [LARGE SCALE GENOMIC DNA]</scope>
</reference>
<comment type="subcellular location">
    <subcellularLocation>
        <location evidence="4 6">Cytoplasm</location>
    </subcellularLocation>
</comment>
<dbReference type="AlphaFoldDB" id="A0A1F4NQY7"/>
<name>A0A1F4NQY7_UNCK3</name>
<comment type="similarity">
    <text evidence="1 4 6">Belongs to the IF-3 family.</text>
</comment>
<evidence type="ECO:0000256" key="1">
    <source>
        <dbReference type="ARBA" id="ARBA00005439"/>
    </source>
</evidence>
<feature type="domain" description="Translation initiation factor 3 N-terminal" evidence="8">
    <location>
        <begin position="9"/>
        <end position="75"/>
    </location>
</feature>
<organism evidence="9 10">
    <name type="scientific">candidate division Kazan bacterium RIFCSPLOWO2_01_FULL_45_19</name>
    <dbReference type="NCBI Taxonomy" id="1798538"/>
    <lineage>
        <taxon>Bacteria</taxon>
        <taxon>Bacteria division Kazan-3B-28</taxon>
    </lineage>
</organism>
<dbReference type="FunFam" id="3.30.110.10:FF:000001">
    <property type="entry name" value="Translation initiation factor IF-3"/>
    <property type="match status" value="1"/>
</dbReference>
<dbReference type="HAMAP" id="MF_00080">
    <property type="entry name" value="IF_3"/>
    <property type="match status" value="1"/>
</dbReference>
<dbReference type="InterPro" id="IPR036788">
    <property type="entry name" value="T_IF-3_C_sf"/>
</dbReference>
<evidence type="ECO:0000256" key="2">
    <source>
        <dbReference type="ARBA" id="ARBA00022540"/>
    </source>
</evidence>
<dbReference type="Gene3D" id="3.30.110.10">
    <property type="entry name" value="Translation initiation factor 3 (IF-3), C-terminal domain"/>
    <property type="match status" value="1"/>
</dbReference>
<evidence type="ECO:0000256" key="5">
    <source>
        <dbReference type="NCBIfam" id="TIGR00168"/>
    </source>
</evidence>
<keyword evidence="4" id="KW-0963">Cytoplasm</keyword>
<feature type="domain" description="Translation initiation factor 3 C-terminal" evidence="7">
    <location>
        <begin position="86"/>
        <end position="169"/>
    </location>
</feature>
<evidence type="ECO:0000256" key="4">
    <source>
        <dbReference type="HAMAP-Rule" id="MF_00080"/>
    </source>
</evidence>
<evidence type="ECO:0000259" key="8">
    <source>
        <dbReference type="Pfam" id="PF05198"/>
    </source>
</evidence>
<sequence length="169" mass="19110">MFQPRIRANEWIRVPEVFLIDETGTSRGIISTREALNLARTADLDLVEVSPNAKPPVAKILDFGKYKYEQTKAQQRSRRGQNDGAVKEVRLSVKIDSHDFEVKAKRAEKFLSQGNKVKAGILFKGREIVHAHLGEALINRFIDRLVNTAKIEQAPTRQGRSIHTILSPK</sequence>
<dbReference type="InterPro" id="IPR019815">
    <property type="entry name" value="Translation_initiation_fac_3_C"/>
</dbReference>
<evidence type="ECO:0000259" key="7">
    <source>
        <dbReference type="Pfam" id="PF00707"/>
    </source>
</evidence>
<dbReference type="NCBIfam" id="TIGR00168">
    <property type="entry name" value="infC"/>
    <property type="match status" value="1"/>
</dbReference>
<comment type="caution">
    <text evidence="9">The sequence shown here is derived from an EMBL/GenBank/DDBJ whole genome shotgun (WGS) entry which is preliminary data.</text>
</comment>
<dbReference type="Gene3D" id="3.10.20.80">
    <property type="entry name" value="Translation initiation factor 3 (IF-3), N-terminal domain"/>
    <property type="match status" value="1"/>
</dbReference>
<evidence type="ECO:0000313" key="10">
    <source>
        <dbReference type="Proteomes" id="UP000178085"/>
    </source>
</evidence>
<dbReference type="SUPFAM" id="SSF55200">
    <property type="entry name" value="Translation initiation factor IF3, C-terminal domain"/>
    <property type="match status" value="1"/>
</dbReference>
<dbReference type="InterPro" id="IPR019814">
    <property type="entry name" value="Translation_initiation_fac_3_N"/>
</dbReference>
<dbReference type="EMBL" id="METD01000001">
    <property type="protein sequence ID" value="OGB73869.1"/>
    <property type="molecule type" value="Genomic_DNA"/>
</dbReference>
<dbReference type="InterPro" id="IPR036787">
    <property type="entry name" value="T_IF-3_N_sf"/>
</dbReference>
<evidence type="ECO:0000256" key="3">
    <source>
        <dbReference type="ARBA" id="ARBA00022917"/>
    </source>
</evidence>
<dbReference type="SUPFAM" id="SSF54364">
    <property type="entry name" value="Translation initiation factor IF3, N-terminal domain"/>
    <property type="match status" value="1"/>
</dbReference>